<proteinExistence type="predicted"/>
<accession>A0ACD3B6I2</accession>
<evidence type="ECO:0000313" key="1">
    <source>
        <dbReference type="EMBL" id="TFK73294.1"/>
    </source>
</evidence>
<name>A0ACD3B6I2_9AGAR</name>
<reference evidence="1 2" key="1">
    <citation type="journal article" date="2019" name="Nat. Ecol. Evol.">
        <title>Megaphylogeny resolves global patterns of mushroom evolution.</title>
        <authorList>
            <person name="Varga T."/>
            <person name="Krizsan K."/>
            <person name="Foldi C."/>
            <person name="Dima B."/>
            <person name="Sanchez-Garcia M."/>
            <person name="Sanchez-Ramirez S."/>
            <person name="Szollosi G.J."/>
            <person name="Szarkandi J.G."/>
            <person name="Papp V."/>
            <person name="Albert L."/>
            <person name="Andreopoulos W."/>
            <person name="Angelini C."/>
            <person name="Antonin V."/>
            <person name="Barry K.W."/>
            <person name="Bougher N.L."/>
            <person name="Buchanan P."/>
            <person name="Buyck B."/>
            <person name="Bense V."/>
            <person name="Catcheside P."/>
            <person name="Chovatia M."/>
            <person name="Cooper J."/>
            <person name="Damon W."/>
            <person name="Desjardin D."/>
            <person name="Finy P."/>
            <person name="Geml J."/>
            <person name="Haridas S."/>
            <person name="Hughes K."/>
            <person name="Justo A."/>
            <person name="Karasinski D."/>
            <person name="Kautmanova I."/>
            <person name="Kiss B."/>
            <person name="Kocsube S."/>
            <person name="Kotiranta H."/>
            <person name="LaButti K.M."/>
            <person name="Lechner B.E."/>
            <person name="Liimatainen K."/>
            <person name="Lipzen A."/>
            <person name="Lukacs Z."/>
            <person name="Mihaltcheva S."/>
            <person name="Morgado L.N."/>
            <person name="Niskanen T."/>
            <person name="Noordeloos M.E."/>
            <person name="Ohm R.A."/>
            <person name="Ortiz-Santana B."/>
            <person name="Ovrebo C."/>
            <person name="Racz N."/>
            <person name="Riley R."/>
            <person name="Savchenko A."/>
            <person name="Shiryaev A."/>
            <person name="Soop K."/>
            <person name="Spirin V."/>
            <person name="Szebenyi C."/>
            <person name="Tomsovsky M."/>
            <person name="Tulloss R.E."/>
            <person name="Uehling J."/>
            <person name="Grigoriev I.V."/>
            <person name="Vagvolgyi C."/>
            <person name="Papp T."/>
            <person name="Martin F.M."/>
            <person name="Miettinen O."/>
            <person name="Hibbett D.S."/>
            <person name="Nagy L.G."/>
        </authorList>
    </citation>
    <scope>NUCLEOTIDE SEQUENCE [LARGE SCALE GENOMIC DNA]</scope>
    <source>
        <strain evidence="1 2">NL-1719</strain>
    </source>
</reference>
<evidence type="ECO:0000313" key="2">
    <source>
        <dbReference type="Proteomes" id="UP000308600"/>
    </source>
</evidence>
<dbReference type="EMBL" id="ML208277">
    <property type="protein sequence ID" value="TFK73294.1"/>
    <property type="molecule type" value="Genomic_DNA"/>
</dbReference>
<protein>
    <submittedName>
        <fullName evidence="1">Uncharacterized protein</fullName>
    </submittedName>
</protein>
<dbReference type="Proteomes" id="UP000308600">
    <property type="component" value="Unassembled WGS sequence"/>
</dbReference>
<sequence length="909" mass="98170">MATTSVVVDSRTTPFLDLTASPILPTPSFDSHFTAQSHIQVGGSMDPSNSNSGLEETRMSPLGRRMPTPFARVSMSLPFLSRSPAANRSEGSPRRQSHEHRGGEAGNSAGPSNPWPTLDWDMDQAAAADGLDAAPPSVVPQRRRRESIEVIDVDSIDDDDEVEDPPAPTRVIPGTHTRTGPRIHSGDGPSPAQRRRVDPSEVILIESSDEDEDHGDAVPPPRAIAGPSRFRPVRYPTGRVGMRLFSPPPPPQSSINIPPVPAVPGPLRPFQSIPLRRRLPPLPSPSSFSPAPGPSQASSSSAGPVRPLNEPYDFEANLRATRAANRNALARSVSPPMRAAPPSHHAPSMGLGGALISTHREQMRNDRIRNTTARSATSRNRLHRLYDRITAYRPTINFLALGRYVETDDDDDLEGRIQGLHALVREDHQARLLWGLDDADWNYDAAFEFGAGRIKRPEMEYKPDYTHKKPVESGFTYDFEPAALESPKVKKPLPPPPPRIPISSASDPIIIDDDDEEDGYRPVVVDKGKGKAREEDMLDDALQTPSAGSSHASQSQSHSQPLPTSRVDAQPPSPTISFKTLLVCARCLDPLILNSGQLKDEKEQHTRRVWGLRCGHMIDGKCLEEISRPVEAKLLPELQPEPSESKGKGKAVDQGTEQADAEVEDDAWKGEEAGEPDPGEHQDTERVEESQAKKVRKGRRKGGKKGRTKEKKGPRLPSGVALSADDATAASSSSAPATNASPLVALEDVVPDTVLPPVTALTPDPSPSRSRLRPRNPLTGLASVPSSILSPSSSAFAPSTAAPSSSSTSGRVGLQLPGMYGIHALPPNPYHLWDTATGPSTSSSSAGPSLAQTKRKRKGKAQVRKPKLEEIYTWTCPVPNCGKEHTSLKVDGVWIQEKGEGKGAIQVFV</sequence>
<gene>
    <name evidence="1" type="ORF">BDN72DRAFT_834984</name>
</gene>
<keyword evidence="2" id="KW-1185">Reference proteome</keyword>
<organism evidence="1 2">
    <name type="scientific">Pluteus cervinus</name>
    <dbReference type="NCBI Taxonomy" id="181527"/>
    <lineage>
        <taxon>Eukaryota</taxon>
        <taxon>Fungi</taxon>
        <taxon>Dikarya</taxon>
        <taxon>Basidiomycota</taxon>
        <taxon>Agaricomycotina</taxon>
        <taxon>Agaricomycetes</taxon>
        <taxon>Agaricomycetidae</taxon>
        <taxon>Agaricales</taxon>
        <taxon>Pluteineae</taxon>
        <taxon>Pluteaceae</taxon>
        <taxon>Pluteus</taxon>
    </lineage>
</organism>